<evidence type="ECO:0000313" key="1">
    <source>
        <dbReference type="EMBL" id="MFD1315450.1"/>
    </source>
</evidence>
<gene>
    <name evidence="1" type="ORF">ACFQ39_07460</name>
</gene>
<dbReference type="EMBL" id="JBHTMY010000003">
    <property type="protein sequence ID" value="MFD1315450.1"/>
    <property type="molecule type" value="Genomic_DNA"/>
</dbReference>
<dbReference type="Pfam" id="PF20050">
    <property type="entry name" value="DUF6452"/>
    <property type="match status" value="1"/>
</dbReference>
<sequence length="172" mass="19555">MIPISKSFFDKRILLLALACLFFSCENDDICVEPNTPRLIIRFYDIDNPESKKAVPFLGIKVDGQEDFYVDSGISQSPDSVVVPLEVVKDLTTIKLIKFGTDALEENDEEDEIELSYGRDEEFVSQSCGFRIIYTNVKSSNSANNTWVKQVEPISDSLNIIDESKHHIKIYH</sequence>
<organism evidence="1 2">
    <name type="scientific">Namhaeicola litoreus</name>
    <dbReference type="NCBI Taxonomy" id="1052145"/>
    <lineage>
        <taxon>Bacteria</taxon>
        <taxon>Pseudomonadati</taxon>
        <taxon>Bacteroidota</taxon>
        <taxon>Flavobacteriia</taxon>
        <taxon>Flavobacteriales</taxon>
        <taxon>Flavobacteriaceae</taxon>
        <taxon>Namhaeicola</taxon>
    </lineage>
</organism>
<proteinExistence type="predicted"/>
<name>A0ABW3Y1X4_9FLAO</name>
<dbReference type="RefSeq" id="WP_377177644.1">
    <property type="nucleotide sequence ID" value="NZ_JBHTMY010000003.1"/>
</dbReference>
<evidence type="ECO:0000313" key="2">
    <source>
        <dbReference type="Proteomes" id="UP001597201"/>
    </source>
</evidence>
<keyword evidence="2" id="KW-1185">Reference proteome</keyword>
<comment type="caution">
    <text evidence="1">The sequence shown here is derived from an EMBL/GenBank/DDBJ whole genome shotgun (WGS) entry which is preliminary data.</text>
</comment>
<dbReference type="PROSITE" id="PS51257">
    <property type="entry name" value="PROKAR_LIPOPROTEIN"/>
    <property type="match status" value="1"/>
</dbReference>
<protein>
    <submittedName>
        <fullName evidence="1">DUF6452 family protein</fullName>
    </submittedName>
</protein>
<dbReference type="Proteomes" id="UP001597201">
    <property type="component" value="Unassembled WGS sequence"/>
</dbReference>
<accession>A0ABW3Y1X4</accession>
<dbReference type="InterPro" id="IPR045607">
    <property type="entry name" value="DUF6452"/>
</dbReference>
<reference evidence="2" key="1">
    <citation type="journal article" date="2019" name="Int. J. Syst. Evol. Microbiol.">
        <title>The Global Catalogue of Microorganisms (GCM) 10K type strain sequencing project: providing services to taxonomists for standard genome sequencing and annotation.</title>
        <authorList>
            <consortium name="The Broad Institute Genomics Platform"/>
            <consortium name="The Broad Institute Genome Sequencing Center for Infectious Disease"/>
            <person name="Wu L."/>
            <person name="Ma J."/>
        </authorList>
    </citation>
    <scope>NUCLEOTIDE SEQUENCE [LARGE SCALE GENOMIC DNA]</scope>
    <source>
        <strain evidence="2">CCUG 61485</strain>
    </source>
</reference>